<keyword evidence="3" id="KW-1185">Reference proteome</keyword>
<feature type="compositionally biased region" description="Basic and acidic residues" evidence="1">
    <location>
        <begin position="237"/>
        <end position="248"/>
    </location>
</feature>
<dbReference type="RefSeq" id="WP_139256790.1">
    <property type="nucleotide sequence ID" value="NZ_FNPZ01000004.1"/>
</dbReference>
<dbReference type="AlphaFoldDB" id="A0A1H3T0P0"/>
<dbReference type="EMBL" id="FNPZ01000004">
    <property type="protein sequence ID" value="SDZ43600.1"/>
    <property type="molecule type" value="Genomic_DNA"/>
</dbReference>
<proteinExistence type="predicted"/>
<accession>A0A1H3T0P0</accession>
<organism evidence="2 3">
    <name type="scientific">Herbiconiux ginsengi</name>
    <dbReference type="NCBI Taxonomy" id="381665"/>
    <lineage>
        <taxon>Bacteria</taxon>
        <taxon>Bacillati</taxon>
        <taxon>Actinomycetota</taxon>
        <taxon>Actinomycetes</taxon>
        <taxon>Micrococcales</taxon>
        <taxon>Microbacteriaceae</taxon>
        <taxon>Herbiconiux</taxon>
    </lineage>
</organism>
<reference evidence="2 3" key="1">
    <citation type="submission" date="2016-10" db="EMBL/GenBank/DDBJ databases">
        <authorList>
            <person name="de Groot N.N."/>
        </authorList>
    </citation>
    <scope>NUCLEOTIDE SEQUENCE [LARGE SCALE GENOMIC DNA]</scope>
    <source>
        <strain evidence="2 3">CGMCC 4.3491</strain>
    </source>
</reference>
<dbReference type="OrthoDB" id="9812120at2"/>
<feature type="compositionally biased region" description="Polar residues" evidence="1">
    <location>
        <begin position="195"/>
        <end position="204"/>
    </location>
</feature>
<evidence type="ECO:0000313" key="3">
    <source>
        <dbReference type="Proteomes" id="UP000198891"/>
    </source>
</evidence>
<sequence>MLFGRRRETATARRTRGGSLGATRAAGAAVVAVTALLVSSCVGGGPQDAPPGTVRTSVPAAATTVLGDADAAALALSASAALFEESPLVVIAPAEDPRAQLLAAAASVSLGVPLLLSDESAVASPEPASAPAASAASRGLAAELTRLRTTRALLVGDTRYSPPDDLTVVTAEATVESVESATGLRLDASVAPGTESRSGASTDTPRPEGPDADRGADAVDTGGGDPVSVVAALPTGAERDPHAGEDRGTSPVGPPPARAAALRTTLALVDDDPRSVAAVATIRAARAGIQVISDPPADLLDDPAIIDRVHDSGTAAGNVLLVGHGFAGQPAPDWSVRVARTAAQLPGGGLRLFGSHRFVALYGTPGAAVLGVLGEQDVAGTIARAEQVAAPYDHLSDVPVIPTLEIIATVAAGDAGADGDYSNERDVATLEPYVIAAEAAGMSVVLDLQPGRTDFLTQAKLYRSLLEHPNVGLALDPEWRLGADQVPLEQIGSVPAAEVNAVADWLADLVNARSLPPKMLVLHQFRSSMIGDRASLDLSHPELEFLLHVDGQGAQPDKQNTWNALHEGAPAGVAWGWKNFYDEDAPMLTPEQTMATVVPVPDFISYQ</sequence>
<evidence type="ECO:0000313" key="2">
    <source>
        <dbReference type="EMBL" id="SDZ43600.1"/>
    </source>
</evidence>
<dbReference type="Proteomes" id="UP000198891">
    <property type="component" value="Unassembled WGS sequence"/>
</dbReference>
<protein>
    <submittedName>
        <fullName evidence="2">Uncharacterized protein</fullName>
    </submittedName>
</protein>
<evidence type="ECO:0000256" key="1">
    <source>
        <dbReference type="SAM" id="MobiDB-lite"/>
    </source>
</evidence>
<gene>
    <name evidence="2" type="ORF">SAMN05216554_3867</name>
</gene>
<name>A0A1H3T0P0_9MICO</name>
<dbReference type="STRING" id="381665.SAMN05216554_3867"/>
<feature type="region of interest" description="Disordered" evidence="1">
    <location>
        <begin position="177"/>
        <end position="258"/>
    </location>
</feature>
<feature type="compositionally biased region" description="Basic and acidic residues" evidence="1">
    <location>
        <begin position="205"/>
        <end position="217"/>
    </location>
</feature>